<dbReference type="GO" id="GO:0009055">
    <property type="term" value="F:electron transfer activity"/>
    <property type="evidence" value="ECO:0007669"/>
    <property type="project" value="UniProtKB-UniRule"/>
</dbReference>
<keyword evidence="11" id="KW-1185">Reference proteome</keyword>
<dbReference type="RefSeq" id="WP_282839109.1">
    <property type="nucleotide sequence ID" value="NZ_JASCXW010000008.1"/>
</dbReference>
<evidence type="ECO:0000256" key="3">
    <source>
        <dbReference type="ARBA" id="ARBA00005267"/>
    </source>
</evidence>
<evidence type="ECO:0000256" key="2">
    <source>
        <dbReference type="ARBA" id="ARBA00003297"/>
    </source>
</evidence>
<evidence type="ECO:0000256" key="4">
    <source>
        <dbReference type="ARBA" id="ARBA00022448"/>
    </source>
</evidence>
<keyword evidence="6 8" id="KW-0288">FMN</keyword>
<comment type="similarity">
    <text evidence="3 8">Belongs to the flavodoxin family.</text>
</comment>
<evidence type="ECO:0000313" key="11">
    <source>
        <dbReference type="Proteomes" id="UP001431532"/>
    </source>
</evidence>
<sequence length="143" mass="15759">MANVLLVYWSGTGNTEIMAEKIKEGLENAGETVDFRTVDAVEPSEVADFDKLIFGCPSMGVEVLEEDEFEPFFEEVESSLSGKKVALFGSYGWGEGEWMDAWQERVVGAGATLFKDEGLKINSTPSSEEEETCVEFGAEFAKF</sequence>
<feature type="domain" description="Flavodoxin-like" evidence="9">
    <location>
        <begin position="4"/>
        <end position="141"/>
    </location>
</feature>
<evidence type="ECO:0000259" key="9">
    <source>
        <dbReference type="PROSITE" id="PS50902"/>
    </source>
</evidence>
<dbReference type="Pfam" id="PF00258">
    <property type="entry name" value="Flavodoxin_1"/>
    <property type="match status" value="1"/>
</dbReference>
<evidence type="ECO:0000256" key="5">
    <source>
        <dbReference type="ARBA" id="ARBA00022630"/>
    </source>
</evidence>
<name>A0AAW6U3Z8_9MOLU</name>
<dbReference type="InterPro" id="IPR010087">
    <property type="entry name" value="Flav_short"/>
</dbReference>
<dbReference type="EMBL" id="JASCXW010000008">
    <property type="protein sequence ID" value="MDI6452691.1"/>
    <property type="molecule type" value="Genomic_DNA"/>
</dbReference>
<keyword evidence="5 8" id="KW-0285">Flavoprotein</keyword>
<evidence type="ECO:0000256" key="6">
    <source>
        <dbReference type="ARBA" id="ARBA00022643"/>
    </source>
</evidence>
<dbReference type="Gene3D" id="3.40.50.360">
    <property type="match status" value="1"/>
</dbReference>
<dbReference type="PANTHER" id="PTHR42809:SF1">
    <property type="entry name" value="FLAVODOXIN 1"/>
    <property type="match status" value="1"/>
</dbReference>
<keyword evidence="4 8" id="KW-0813">Transport</keyword>
<organism evidence="10 11">
    <name type="scientific">Peloplasma aerotolerans</name>
    <dbReference type="NCBI Taxonomy" id="3044389"/>
    <lineage>
        <taxon>Bacteria</taxon>
        <taxon>Bacillati</taxon>
        <taxon>Mycoplasmatota</taxon>
        <taxon>Mollicutes</taxon>
        <taxon>Acholeplasmatales</taxon>
        <taxon>Acholeplasmataceae</taxon>
        <taxon>Peloplasma</taxon>
    </lineage>
</organism>
<proteinExistence type="inferred from homology"/>
<dbReference type="PROSITE" id="PS00201">
    <property type="entry name" value="FLAVODOXIN"/>
    <property type="match status" value="1"/>
</dbReference>
<comment type="function">
    <text evidence="2 8">Low-potential electron donor to a number of redox enzymes.</text>
</comment>
<dbReference type="InterPro" id="IPR029039">
    <property type="entry name" value="Flavoprotein-like_sf"/>
</dbReference>
<dbReference type="Proteomes" id="UP001431532">
    <property type="component" value="Unassembled WGS sequence"/>
</dbReference>
<dbReference type="AlphaFoldDB" id="A0AAW6U3Z8"/>
<protein>
    <recommendedName>
        <fullName evidence="8">Flavodoxin</fullName>
    </recommendedName>
</protein>
<keyword evidence="7 8" id="KW-0249">Electron transport</keyword>
<evidence type="ECO:0000256" key="8">
    <source>
        <dbReference type="RuleBase" id="RU367037"/>
    </source>
</evidence>
<dbReference type="InterPro" id="IPR050619">
    <property type="entry name" value="Flavodoxin"/>
</dbReference>
<dbReference type="CDD" id="cd00133">
    <property type="entry name" value="PTS_IIB"/>
    <property type="match status" value="1"/>
</dbReference>
<dbReference type="InterPro" id="IPR001226">
    <property type="entry name" value="Flavodoxin_CS"/>
</dbReference>
<comment type="cofactor">
    <cofactor evidence="1 8">
        <name>FMN</name>
        <dbReference type="ChEBI" id="CHEBI:58210"/>
    </cofactor>
</comment>
<evidence type="ECO:0000313" key="10">
    <source>
        <dbReference type="EMBL" id="MDI6452691.1"/>
    </source>
</evidence>
<dbReference type="InterPro" id="IPR008254">
    <property type="entry name" value="Flavodoxin/NO_synth"/>
</dbReference>
<evidence type="ECO:0000256" key="1">
    <source>
        <dbReference type="ARBA" id="ARBA00001917"/>
    </source>
</evidence>
<reference evidence="10" key="1">
    <citation type="submission" date="2023-05" db="EMBL/GenBank/DDBJ databases">
        <title>Mariniplasma microaerophilum sp. nov., a novel anaerobic mollicute isolated from terrestrial mud volcano, Taman Peninsula, Russia.</title>
        <authorList>
            <person name="Khomyakova M.A."/>
            <person name="Merkel A.Y."/>
            <person name="Slobodkin A.I."/>
        </authorList>
    </citation>
    <scope>NUCLEOTIDE SEQUENCE</scope>
    <source>
        <strain evidence="10">M4Ah</strain>
    </source>
</reference>
<accession>A0AAW6U3Z8</accession>
<gene>
    <name evidence="10" type="ORF">QJ521_03845</name>
</gene>
<dbReference type="PROSITE" id="PS50902">
    <property type="entry name" value="FLAVODOXIN_LIKE"/>
    <property type="match status" value="1"/>
</dbReference>
<dbReference type="PANTHER" id="PTHR42809">
    <property type="entry name" value="FLAVODOXIN 2"/>
    <property type="match status" value="1"/>
</dbReference>
<dbReference type="NCBIfam" id="TIGR01753">
    <property type="entry name" value="flav_short"/>
    <property type="match status" value="1"/>
</dbReference>
<comment type="caution">
    <text evidence="10">The sequence shown here is derived from an EMBL/GenBank/DDBJ whole genome shotgun (WGS) entry which is preliminary data.</text>
</comment>
<dbReference type="SUPFAM" id="SSF52218">
    <property type="entry name" value="Flavoproteins"/>
    <property type="match status" value="1"/>
</dbReference>
<dbReference type="GO" id="GO:0010181">
    <property type="term" value="F:FMN binding"/>
    <property type="evidence" value="ECO:0007669"/>
    <property type="project" value="UniProtKB-UniRule"/>
</dbReference>
<evidence type="ECO:0000256" key="7">
    <source>
        <dbReference type="ARBA" id="ARBA00022982"/>
    </source>
</evidence>